<comment type="caution">
    <text evidence="3">The sequence shown here is derived from an EMBL/GenBank/DDBJ whole genome shotgun (WGS) entry which is preliminary data.</text>
</comment>
<dbReference type="PANTHER" id="PTHR12864">
    <property type="entry name" value="RAN BINDING PROTEIN 9-RELATED"/>
    <property type="match status" value="1"/>
</dbReference>
<evidence type="ECO:0000259" key="2">
    <source>
        <dbReference type="SMART" id="SM00757"/>
    </source>
</evidence>
<accession>A0A8H5G514</accession>
<reference evidence="3 4" key="1">
    <citation type="journal article" date="2020" name="ISME J.">
        <title>Uncovering the hidden diversity of litter-decomposition mechanisms in mushroom-forming fungi.</title>
        <authorList>
            <person name="Floudas D."/>
            <person name="Bentzer J."/>
            <person name="Ahren D."/>
            <person name="Johansson T."/>
            <person name="Persson P."/>
            <person name="Tunlid A."/>
        </authorList>
    </citation>
    <scope>NUCLEOTIDE SEQUENCE [LARGE SCALE GENOMIC DNA]</scope>
    <source>
        <strain evidence="3 4">CBS 146.42</strain>
    </source>
</reference>
<name>A0A8H5G514_9AGAR</name>
<dbReference type="InterPro" id="IPR013144">
    <property type="entry name" value="CRA_dom"/>
</dbReference>
<dbReference type="InterPro" id="IPR024964">
    <property type="entry name" value="CTLH/CRA"/>
</dbReference>
<dbReference type="SMART" id="SM00757">
    <property type="entry name" value="CRA"/>
    <property type="match status" value="1"/>
</dbReference>
<dbReference type="EMBL" id="JAACJO010000005">
    <property type="protein sequence ID" value="KAF5358466.1"/>
    <property type="molecule type" value="Genomic_DNA"/>
</dbReference>
<dbReference type="OrthoDB" id="8048523at2759"/>
<dbReference type="Pfam" id="PF10607">
    <property type="entry name" value="CTLH"/>
    <property type="match status" value="1"/>
</dbReference>
<proteinExistence type="predicted"/>
<gene>
    <name evidence="3" type="ORF">D9756_001488</name>
</gene>
<evidence type="ECO:0000256" key="1">
    <source>
        <dbReference type="SAM" id="MobiDB-lite"/>
    </source>
</evidence>
<feature type="compositionally biased region" description="Acidic residues" evidence="1">
    <location>
        <begin position="248"/>
        <end position="273"/>
    </location>
</feature>
<organism evidence="3 4">
    <name type="scientific">Leucocoprinus leucothites</name>
    <dbReference type="NCBI Taxonomy" id="201217"/>
    <lineage>
        <taxon>Eukaryota</taxon>
        <taxon>Fungi</taxon>
        <taxon>Dikarya</taxon>
        <taxon>Basidiomycota</taxon>
        <taxon>Agaricomycotina</taxon>
        <taxon>Agaricomycetes</taxon>
        <taxon>Agaricomycetidae</taxon>
        <taxon>Agaricales</taxon>
        <taxon>Agaricineae</taxon>
        <taxon>Agaricaceae</taxon>
        <taxon>Leucocoprinus</taxon>
    </lineage>
</organism>
<keyword evidence="4" id="KW-1185">Reference proteome</keyword>
<feature type="domain" description="CRA" evidence="2">
    <location>
        <begin position="294"/>
        <end position="395"/>
    </location>
</feature>
<feature type="region of interest" description="Disordered" evidence="1">
    <location>
        <begin position="217"/>
        <end position="295"/>
    </location>
</feature>
<evidence type="ECO:0000313" key="3">
    <source>
        <dbReference type="EMBL" id="KAF5358466.1"/>
    </source>
</evidence>
<evidence type="ECO:0000313" key="4">
    <source>
        <dbReference type="Proteomes" id="UP000559027"/>
    </source>
</evidence>
<feature type="compositionally biased region" description="Pro residues" evidence="1">
    <location>
        <begin position="1"/>
        <end position="12"/>
    </location>
</feature>
<dbReference type="InterPro" id="IPR006594">
    <property type="entry name" value="LisH"/>
</dbReference>
<dbReference type="InterPro" id="IPR050618">
    <property type="entry name" value="Ubq-SigPath_Reg"/>
</dbReference>
<dbReference type="PROSITE" id="PS50896">
    <property type="entry name" value="LISH"/>
    <property type="match status" value="1"/>
</dbReference>
<protein>
    <recommendedName>
        <fullName evidence="2">CRA domain-containing protein</fullName>
    </recommendedName>
</protein>
<sequence>MPPTLPTPPSATPVPSTSMHLPSKNAKSPKSPFSEPTPYQLRSLVMDYLCHHCYTSTAVAFAKDSTVRHLDADGDEILQPKDKGILADQDVLELSQETLREAELRNSAYCLLCALFEKLNGSTFIEIRVKILSGEVDDAIDLLNEHFPSVLAPPTPGSRSSSSSYPSALEAMNSSKHLIPTTTDSRHLILNLRILGFTELCRTQPLVYSSPSLRTTEIDMSDSSMSSGATGAEDDRNSSCDHSQGTESDADGDTDMDTTEDEDGEGSDELEERDLDRTPPHSATGISNDTGDDPHVIKMIQHGQKLYALLEQIQNSAEKELYAQELVNVGALLAYPHPESSPLARYLSMERREAVAEQINKAILVRTGQSPASKIEVVTRYTTALWALANELKIKARPGAVVPPVNPAQRTPTPPVQTKQVPESDQVWISAACLGAYSDNCITATDRATVQSTNLSRTTIAGNELQDSGLLYYNHGQHGILVPIIEHTSTVMALL</sequence>
<dbReference type="AlphaFoldDB" id="A0A8H5G514"/>
<dbReference type="Proteomes" id="UP000559027">
    <property type="component" value="Unassembled WGS sequence"/>
</dbReference>
<feature type="region of interest" description="Disordered" evidence="1">
    <location>
        <begin position="1"/>
        <end position="35"/>
    </location>
</feature>